<name>M0EI66_9EURY</name>
<accession>M0EI66</accession>
<reference evidence="1 2" key="1">
    <citation type="journal article" date="2014" name="PLoS Genet.">
        <title>Phylogenetically driven sequencing of extremely halophilic archaea reveals strategies for static and dynamic osmo-response.</title>
        <authorList>
            <person name="Becker E.A."/>
            <person name="Seitzer P.M."/>
            <person name="Tritt A."/>
            <person name="Larsen D."/>
            <person name="Krusor M."/>
            <person name="Yao A.I."/>
            <person name="Wu D."/>
            <person name="Madern D."/>
            <person name="Eisen J.A."/>
            <person name="Darling A.E."/>
            <person name="Facciotti M.T."/>
        </authorList>
    </citation>
    <scope>NUCLEOTIDE SEQUENCE [LARGE SCALE GENOMIC DNA]</scope>
    <source>
        <strain evidence="1 2">DSM 19288</strain>
    </source>
</reference>
<dbReference type="Proteomes" id="UP000011586">
    <property type="component" value="Unassembled WGS sequence"/>
</dbReference>
<proteinExistence type="predicted"/>
<dbReference type="EMBL" id="AOJK01000024">
    <property type="protein sequence ID" value="ELZ46094.1"/>
    <property type="molecule type" value="Genomic_DNA"/>
</dbReference>
<dbReference type="AlphaFoldDB" id="M0EI66"/>
<keyword evidence="2" id="KW-1185">Reference proteome</keyword>
<organism evidence="1 2">
    <name type="scientific">Halorubrum californiense DSM 19288</name>
    <dbReference type="NCBI Taxonomy" id="1227465"/>
    <lineage>
        <taxon>Archaea</taxon>
        <taxon>Methanobacteriati</taxon>
        <taxon>Methanobacteriota</taxon>
        <taxon>Stenosarchaea group</taxon>
        <taxon>Halobacteria</taxon>
        <taxon>Halobacteriales</taxon>
        <taxon>Haloferacaceae</taxon>
        <taxon>Halorubrum</taxon>
    </lineage>
</organism>
<protein>
    <submittedName>
        <fullName evidence="1">Uncharacterized protein</fullName>
    </submittedName>
</protein>
<gene>
    <name evidence="1" type="ORF">C463_04876</name>
</gene>
<sequence length="289" mass="32837">MTVKDEISETRHDPFERKACLDDFCGKLATVVADGDYERDEATQLLSTLAAYAQTKKETLEKMFQQHLEELIDESSMEVSWDNGLPADILVRTKLSSVTRHVSSDTNVDTFYVFEFSDPDVQIETSREHLNQTELRRLYFDASEHFVAPAQDGIGDWADWIQQYLEDYLESNPDSTVHFDGARTLAAETLRAALINQVPTTVLQEAFLQASPYVESEGSDVLQVPYEFIARVLIDYEDVPPANLHRELHARGFLQSNAKRVRMDTGEVVSLWQIRRGWVDGPDVDGGEE</sequence>
<comment type="caution">
    <text evidence="1">The sequence shown here is derived from an EMBL/GenBank/DDBJ whole genome shotgun (WGS) entry which is preliminary data.</text>
</comment>
<evidence type="ECO:0000313" key="2">
    <source>
        <dbReference type="Proteomes" id="UP000011586"/>
    </source>
</evidence>
<evidence type="ECO:0000313" key="1">
    <source>
        <dbReference type="EMBL" id="ELZ46094.1"/>
    </source>
</evidence>